<protein>
    <submittedName>
        <fullName evidence="2">Uncharacterized protein</fullName>
    </submittedName>
</protein>
<feature type="compositionally biased region" description="Basic and acidic residues" evidence="1">
    <location>
        <begin position="164"/>
        <end position="180"/>
    </location>
</feature>
<reference evidence="2" key="1">
    <citation type="submission" date="2022-10" db="EMBL/GenBank/DDBJ databases">
        <title>Tapping the CABI collections for fungal endophytes: first genome assemblies for Collariella, Neodidymelliopsis, Ascochyta clinopodiicola, Didymella pomorum, Didymosphaeria variabile, Neocosmospora piperis and Neocucurbitaria cava.</title>
        <authorList>
            <person name="Hill R."/>
        </authorList>
    </citation>
    <scope>NUCLEOTIDE SEQUENCE</scope>
    <source>
        <strain evidence="2">IMI 355091</strain>
    </source>
</reference>
<feature type="compositionally biased region" description="Basic and acidic residues" evidence="1">
    <location>
        <begin position="14"/>
        <end position="33"/>
    </location>
</feature>
<evidence type="ECO:0000313" key="3">
    <source>
        <dbReference type="Proteomes" id="UP001140510"/>
    </source>
</evidence>
<dbReference type="AlphaFoldDB" id="A0A9W9CXR3"/>
<sequence length="337" mass="36518">MLSASDSHRRRKKDKDDDRSKDKDKDKDKEGDAHRRHKSSRPHKSRSSGSKEDVAGVRCVSSSSHKMAGPAIPELGRRSSIDSGNGSRVSLPYPTVNKNYSKESIYARDDVDRKKTTTTPDDDAVPPTPTRAPPPPPRAPPSPPLTATNPADLRKTASANSSRRTSEALHREMEAGRRSVDNSTRVSTPSGQRHTASRSSVREQDSMTDLTSTTGSQPSTVRAKSPRAKSPTAVPTRTKTASPAGGRIKTSSSKTYKAKTKPRGSSELTLDSENTSVPLYRARRTRSPAYSDASPASVVDSSPRTPTQHSVLPSVIFDDKDRPATVEILDPISRESS</sequence>
<dbReference type="Proteomes" id="UP001140510">
    <property type="component" value="Unassembled WGS sequence"/>
</dbReference>
<feature type="compositionally biased region" description="Basic and acidic residues" evidence="1">
    <location>
        <begin position="105"/>
        <end position="115"/>
    </location>
</feature>
<dbReference type="EMBL" id="JAPEVA010000219">
    <property type="protein sequence ID" value="KAJ4392652.1"/>
    <property type="molecule type" value="Genomic_DNA"/>
</dbReference>
<name>A0A9W9CXR3_9PLEO</name>
<dbReference type="OrthoDB" id="3798939at2759"/>
<feature type="compositionally biased region" description="Pro residues" evidence="1">
    <location>
        <begin position="126"/>
        <end position="144"/>
    </location>
</feature>
<feature type="compositionally biased region" description="Polar residues" evidence="1">
    <location>
        <begin position="207"/>
        <end position="222"/>
    </location>
</feature>
<comment type="caution">
    <text evidence="2">The sequence shown here is derived from an EMBL/GenBank/DDBJ whole genome shotgun (WGS) entry which is preliminary data.</text>
</comment>
<keyword evidence="3" id="KW-1185">Reference proteome</keyword>
<organism evidence="2 3">
    <name type="scientific">Didymella pomorum</name>
    <dbReference type="NCBI Taxonomy" id="749634"/>
    <lineage>
        <taxon>Eukaryota</taxon>
        <taxon>Fungi</taxon>
        <taxon>Dikarya</taxon>
        <taxon>Ascomycota</taxon>
        <taxon>Pezizomycotina</taxon>
        <taxon>Dothideomycetes</taxon>
        <taxon>Pleosporomycetidae</taxon>
        <taxon>Pleosporales</taxon>
        <taxon>Pleosporineae</taxon>
        <taxon>Didymellaceae</taxon>
        <taxon>Didymella</taxon>
    </lineage>
</organism>
<feature type="compositionally biased region" description="Polar residues" evidence="1">
    <location>
        <begin position="266"/>
        <end position="277"/>
    </location>
</feature>
<gene>
    <name evidence="2" type="ORF">N0V91_011327</name>
</gene>
<feature type="non-terminal residue" evidence="2">
    <location>
        <position position="337"/>
    </location>
</feature>
<evidence type="ECO:0000313" key="2">
    <source>
        <dbReference type="EMBL" id="KAJ4392652.1"/>
    </source>
</evidence>
<feature type="compositionally biased region" description="Polar residues" evidence="1">
    <location>
        <begin position="181"/>
        <end position="199"/>
    </location>
</feature>
<accession>A0A9W9CXR3</accession>
<feature type="region of interest" description="Disordered" evidence="1">
    <location>
        <begin position="1"/>
        <end position="337"/>
    </location>
</feature>
<evidence type="ECO:0000256" key="1">
    <source>
        <dbReference type="SAM" id="MobiDB-lite"/>
    </source>
</evidence>
<feature type="compositionally biased region" description="Low complexity" evidence="1">
    <location>
        <begin position="287"/>
        <end position="303"/>
    </location>
</feature>
<feature type="compositionally biased region" description="Basic residues" evidence="1">
    <location>
        <begin position="34"/>
        <end position="46"/>
    </location>
</feature>
<proteinExistence type="predicted"/>